<feature type="transmembrane region" description="Helical" evidence="7">
    <location>
        <begin position="59"/>
        <end position="78"/>
    </location>
</feature>
<feature type="transmembrane region" description="Helical" evidence="7">
    <location>
        <begin position="228"/>
        <end position="248"/>
    </location>
</feature>
<dbReference type="InterPro" id="IPR004254">
    <property type="entry name" value="AdipoR/HlyIII-related"/>
</dbReference>
<feature type="non-terminal residue" evidence="8">
    <location>
        <position position="268"/>
    </location>
</feature>
<comment type="subcellular location">
    <subcellularLocation>
        <location evidence="1">Membrane</location>
        <topology evidence="1">Multi-pass membrane protein</topology>
    </subcellularLocation>
</comment>
<reference evidence="8" key="1">
    <citation type="submission" date="2022-11" db="EMBL/GenBank/DDBJ databases">
        <authorList>
            <person name="Petersen C."/>
        </authorList>
    </citation>
    <scope>NUCLEOTIDE SEQUENCE</scope>
    <source>
        <strain evidence="8">IBT 23319</strain>
    </source>
</reference>
<dbReference type="OrthoDB" id="4345590at2759"/>
<dbReference type="Proteomes" id="UP001147733">
    <property type="component" value="Unassembled WGS sequence"/>
</dbReference>
<sequence length="268" mass="30293">YRPENANYLDIITSLTFLHNETCNVYTHLIGALLLPFIATASLRILSEPQFFNVSGTDYIMFQIFFWSAESCLVFSTLYHLLGPHSHGVEQFWHRMDLLGIVVVTVGTFIPGIYYIFNCEPRLQKLHWAIITASGSATAALISIPRFRTLRWRNVRVGAYIALGASAFIPLLHGIQLYGLHYMLQYSGMKWYLLELVLYGGGVALYGSRTPERFSPGKYDIWGSSHQIFHVCILCAMYVNVIALVQAFTSCHTLDICSIQATHQAARN</sequence>
<dbReference type="AlphaFoldDB" id="A0A9W9PCV3"/>
<evidence type="ECO:0000256" key="1">
    <source>
        <dbReference type="ARBA" id="ARBA00004141"/>
    </source>
</evidence>
<accession>A0A9W9PCV3</accession>
<dbReference type="GO" id="GO:0016020">
    <property type="term" value="C:membrane"/>
    <property type="evidence" value="ECO:0007669"/>
    <property type="project" value="UniProtKB-SubCell"/>
</dbReference>
<proteinExistence type="inferred from homology"/>
<keyword evidence="9" id="KW-1185">Reference proteome</keyword>
<evidence type="ECO:0000313" key="9">
    <source>
        <dbReference type="Proteomes" id="UP001147733"/>
    </source>
</evidence>
<feature type="transmembrane region" description="Helical" evidence="7">
    <location>
        <begin position="126"/>
        <end position="145"/>
    </location>
</feature>
<feature type="binding site" evidence="6">
    <location>
        <position position="80"/>
    </location>
    <ligand>
        <name>Zn(2+)</name>
        <dbReference type="ChEBI" id="CHEBI:29105"/>
    </ligand>
</feature>
<dbReference type="EMBL" id="JAPQKT010000001">
    <property type="protein sequence ID" value="KAJ5242225.1"/>
    <property type="molecule type" value="Genomic_DNA"/>
</dbReference>
<dbReference type="GO" id="GO:0038023">
    <property type="term" value="F:signaling receptor activity"/>
    <property type="evidence" value="ECO:0007669"/>
    <property type="project" value="TreeGrafter"/>
</dbReference>
<keyword evidence="3 7" id="KW-0812">Transmembrane</keyword>
<evidence type="ECO:0000256" key="5">
    <source>
        <dbReference type="ARBA" id="ARBA00023136"/>
    </source>
</evidence>
<feature type="binding site" evidence="6">
    <location>
        <position position="230"/>
    </location>
    <ligand>
        <name>Zn(2+)</name>
        <dbReference type="ChEBI" id="CHEBI:29105"/>
    </ligand>
</feature>
<dbReference type="GeneID" id="81378639"/>
<feature type="transmembrane region" description="Helical" evidence="7">
    <location>
        <begin position="157"/>
        <end position="179"/>
    </location>
</feature>
<dbReference type="GO" id="GO:0006882">
    <property type="term" value="P:intracellular zinc ion homeostasis"/>
    <property type="evidence" value="ECO:0007669"/>
    <property type="project" value="TreeGrafter"/>
</dbReference>
<comment type="caution">
    <text evidence="8">The sequence shown here is derived from an EMBL/GenBank/DDBJ whole genome shotgun (WGS) entry which is preliminary data.</text>
</comment>
<feature type="transmembrane region" description="Helical" evidence="7">
    <location>
        <begin position="25"/>
        <end position="47"/>
    </location>
</feature>
<evidence type="ECO:0008006" key="10">
    <source>
        <dbReference type="Google" id="ProtNLM"/>
    </source>
</evidence>
<keyword evidence="4 7" id="KW-1133">Transmembrane helix</keyword>
<feature type="transmembrane region" description="Helical" evidence="7">
    <location>
        <begin position="191"/>
        <end position="208"/>
    </location>
</feature>
<organism evidence="8 9">
    <name type="scientific">Penicillium citrinum</name>
    <dbReference type="NCBI Taxonomy" id="5077"/>
    <lineage>
        <taxon>Eukaryota</taxon>
        <taxon>Fungi</taxon>
        <taxon>Dikarya</taxon>
        <taxon>Ascomycota</taxon>
        <taxon>Pezizomycotina</taxon>
        <taxon>Eurotiomycetes</taxon>
        <taxon>Eurotiomycetidae</taxon>
        <taxon>Eurotiales</taxon>
        <taxon>Aspergillaceae</taxon>
        <taxon>Penicillium</taxon>
    </lineage>
</organism>
<reference evidence="8" key="2">
    <citation type="journal article" date="2023" name="IMA Fungus">
        <title>Comparative genomic study of the Penicillium genus elucidates a diverse pangenome and 15 lateral gene transfer events.</title>
        <authorList>
            <person name="Petersen C."/>
            <person name="Sorensen T."/>
            <person name="Nielsen M.R."/>
            <person name="Sondergaard T.E."/>
            <person name="Sorensen J.L."/>
            <person name="Fitzpatrick D.A."/>
            <person name="Frisvad J.C."/>
            <person name="Nielsen K.L."/>
        </authorList>
    </citation>
    <scope>NUCLEOTIDE SEQUENCE</scope>
    <source>
        <strain evidence="8">IBT 23319</strain>
    </source>
</reference>
<dbReference type="PANTHER" id="PTHR20855">
    <property type="entry name" value="ADIPOR/PROGESTIN RECEPTOR-RELATED"/>
    <property type="match status" value="1"/>
</dbReference>
<feature type="transmembrane region" description="Helical" evidence="7">
    <location>
        <begin position="98"/>
        <end position="117"/>
    </location>
</feature>
<keyword evidence="5 7" id="KW-0472">Membrane</keyword>
<dbReference type="GO" id="GO:0046872">
    <property type="term" value="F:metal ion binding"/>
    <property type="evidence" value="ECO:0007669"/>
    <property type="project" value="UniProtKB-KW"/>
</dbReference>
<dbReference type="PANTHER" id="PTHR20855:SF52">
    <property type="entry name" value="ADIPONECTIN RECEPTOR PROTEIN"/>
    <property type="match status" value="1"/>
</dbReference>
<evidence type="ECO:0000256" key="2">
    <source>
        <dbReference type="ARBA" id="ARBA00007018"/>
    </source>
</evidence>
<dbReference type="Pfam" id="PF03006">
    <property type="entry name" value="HlyIII"/>
    <property type="match status" value="1"/>
</dbReference>
<evidence type="ECO:0000256" key="6">
    <source>
        <dbReference type="PIRSR" id="PIRSR604254-1"/>
    </source>
</evidence>
<keyword evidence="6" id="KW-0862">Zinc</keyword>
<comment type="similarity">
    <text evidence="2">Belongs to the ADIPOR family.</text>
</comment>
<evidence type="ECO:0000256" key="7">
    <source>
        <dbReference type="SAM" id="Phobius"/>
    </source>
</evidence>
<evidence type="ECO:0000256" key="3">
    <source>
        <dbReference type="ARBA" id="ARBA00022692"/>
    </source>
</evidence>
<gene>
    <name evidence="8" type="ORF">N7469_000552</name>
</gene>
<protein>
    <recommendedName>
        <fullName evidence="10">MPR-like GPCR protein</fullName>
    </recommendedName>
</protein>
<evidence type="ECO:0000313" key="8">
    <source>
        <dbReference type="EMBL" id="KAJ5242225.1"/>
    </source>
</evidence>
<keyword evidence="6" id="KW-0479">Metal-binding</keyword>
<feature type="binding site" evidence="6">
    <location>
        <position position="226"/>
    </location>
    <ligand>
        <name>Zn(2+)</name>
        <dbReference type="ChEBI" id="CHEBI:29105"/>
    </ligand>
</feature>
<evidence type="ECO:0000256" key="4">
    <source>
        <dbReference type="ARBA" id="ARBA00022989"/>
    </source>
</evidence>
<dbReference type="RefSeq" id="XP_056505229.1">
    <property type="nucleotide sequence ID" value="XM_056639472.1"/>
</dbReference>
<name>A0A9W9PCV3_PENCI</name>